<dbReference type="PANTHER" id="PTHR30514:SF10">
    <property type="entry name" value="MURR_RPIR FAMILY TRANSCRIPTIONAL REGULATOR"/>
    <property type="match status" value="1"/>
</dbReference>
<feature type="domain" description="HTH rpiR-type" evidence="5">
    <location>
        <begin position="10"/>
        <end position="86"/>
    </location>
</feature>
<dbReference type="Gene3D" id="1.10.10.10">
    <property type="entry name" value="Winged helix-like DNA-binding domain superfamily/Winged helix DNA-binding domain"/>
    <property type="match status" value="1"/>
</dbReference>
<evidence type="ECO:0000256" key="2">
    <source>
        <dbReference type="ARBA" id="ARBA00023125"/>
    </source>
</evidence>
<dbReference type="GO" id="GO:0097367">
    <property type="term" value="F:carbohydrate derivative binding"/>
    <property type="evidence" value="ECO:0007669"/>
    <property type="project" value="InterPro"/>
</dbReference>
<evidence type="ECO:0000259" key="5">
    <source>
        <dbReference type="PROSITE" id="PS51071"/>
    </source>
</evidence>
<dbReference type="InterPro" id="IPR001347">
    <property type="entry name" value="SIS_dom"/>
</dbReference>
<keyword evidence="1" id="KW-0805">Transcription regulation</keyword>
<dbReference type="Pfam" id="PF01380">
    <property type="entry name" value="SIS"/>
    <property type="match status" value="1"/>
</dbReference>
<dbReference type="InterPro" id="IPR047640">
    <property type="entry name" value="RpiR-like"/>
</dbReference>
<sequence>MKKNKIREDREMIIDKMNTLENLTNQEKAVVDYIIANPKALLEMSVNELANASYTSASTITRLCKKLGTKGYADMKFIYVSEYPEMMKLKDSLKVVPFSRNSGIDDIIHTMPLIYSRAIDHTRSMLDRNTVIRVSNLMKRAQVIDLYGDGINFEIARNICYKLDEIGISANAYNSIQWNHCKRLQQDKIPSFSILLSHTGKNPSMVDAAKRLKQYNIPSLSITGNVDKRLLNLTDYNFQIMITENTFEFSTVIFTMSSLYILDILVASLIVHNYDKIERHLEELIGQRYDWQND</sequence>
<dbReference type="InterPro" id="IPR035472">
    <property type="entry name" value="RpiR-like_SIS"/>
</dbReference>
<reference evidence="7" key="2">
    <citation type="submission" date="2014-06" db="EMBL/GenBank/DDBJ databases">
        <title>Draft genome sequence of Clostridium ramosum(DSM 1402).</title>
        <authorList>
            <person name="Sudarsanam P."/>
            <person name="Ley R."/>
            <person name="Guruge J."/>
            <person name="Turnbaugh P.J."/>
            <person name="Mahowald M."/>
            <person name="Liep D."/>
            <person name="Gordon J."/>
        </authorList>
    </citation>
    <scope>NUCLEOTIDE SEQUENCE</scope>
    <source>
        <strain evidence="7">DSM 1402</strain>
    </source>
</reference>
<evidence type="ECO:0000259" key="6">
    <source>
        <dbReference type="PROSITE" id="PS51464"/>
    </source>
</evidence>
<dbReference type="PROSITE" id="PS51071">
    <property type="entry name" value="HTH_RPIR"/>
    <property type="match status" value="1"/>
</dbReference>
<dbReference type="GO" id="GO:1901135">
    <property type="term" value="P:carbohydrate derivative metabolic process"/>
    <property type="evidence" value="ECO:0007669"/>
    <property type="project" value="InterPro"/>
</dbReference>
<keyword evidence="4" id="KW-0812">Transmembrane</keyword>
<dbReference type="SUPFAM" id="SSF53697">
    <property type="entry name" value="SIS domain"/>
    <property type="match status" value="1"/>
</dbReference>
<feature type="transmembrane region" description="Helical" evidence="4">
    <location>
        <begin position="249"/>
        <end position="271"/>
    </location>
</feature>
<dbReference type="InterPro" id="IPR009057">
    <property type="entry name" value="Homeodomain-like_sf"/>
</dbReference>
<dbReference type="AlphaFoldDB" id="B0N1H1"/>
<keyword evidence="8" id="KW-1185">Reference proteome</keyword>
<dbReference type="SUPFAM" id="SSF46689">
    <property type="entry name" value="Homeodomain-like"/>
    <property type="match status" value="1"/>
</dbReference>
<reference evidence="7" key="1">
    <citation type="submission" date="2007-11" db="EMBL/GenBank/DDBJ databases">
        <authorList>
            <person name="Fulton L."/>
            <person name="Clifton S."/>
            <person name="Fulton B."/>
            <person name="Xu J."/>
            <person name="Minx P."/>
            <person name="Pepin K.H."/>
            <person name="Johnson M."/>
            <person name="Thiruvilangam P."/>
            <person name="Bhonagiri V."/>
            <person name="Nash W.E."/>
            <person name="Mardis E.R."/>
            <person name="Wilson R.K."/>
        </authorList>
    </citation>
    <scope>NUCLEOTIDE SEQUENCE [LARGE SCALE GENOMIC DNA]</scope>
    <source>
        <strain evidence="7">DSM 1402</strain>
    </source>
</reference>
<gene>
    <name evidence="7" type="ORF">CLORAM_00381</name>
</gene>
<dbReference type="Pfam" id="PF01418">
    <property type="entry name" value="HTH_6"/>
    <property type="match status" value="1"/>
</dbReference>
<evidence type="ECO:0000256" key="3">
    <source>
        <dbReference type="ARBA" id="ARBA00023163"/>
    </source>
</evidence>
<evidence type="ECO:0000256" key="4">
    <source>
        <dbReference type="SAM" id="Phobius"/>
    </source>
</evidence>
<dbReference type="PANTHER" id="PTHR30514">
    <property type="entry name" value="GLUCOKINASE"/>
    <property type="match status" value="1"/>
</dbReference>
<dbReference type="Proteomes" id="UP000005798">
    <property type="component" value="Unassembled WGS sequence"/>
</dbReference>
<name>B0N1H1_9FIRM</name>
<proteinExistence type="predicted"/>
<feature type="domain" description="SIS" evidence="6">
    <location>
        <begin position="134"/>
        <end position="275"/>
    </location>
</feature>
<organism evidence="7 8">
    <name type="scientific">Thomasclavelia ramosa DSM 1402</name>
    <dbReference type="NCBI Taxonomy" id="445974"/>
    <lineage>
        <taxon>Bacteria</taxon>
        <taxon>Bacillati</taxon>
        <taxon>Bacillota</taxon>
        <taxon>Erysipelotrichia</taxon>
        <taxon>Erysipelotrichales</taxon>
        <taxon>Coprobacillaceae</taxon>
        <taxon>Thomasclavelia</taxon>
    </lineage>
</organism>
<keyword evidence="2" id="KW-0238">DNA-binding</keyword>
<dbReference type="InterPro" id="IPR046348">
    <property type="entry name" value="SIS_dom_sf"/>
</dbReference>
<dbReference type="EMBL" id="ABFX02000003">
    <property type="protein sequence ID" value="EDS19506.1"/>
    <property type="molecule type" value="Genomic_DNA"/>
</dbReference>
<evidence type="ECO:0000313" key="8">
    <source>
        <dbReference type="Proteomes" id="UP000005798"/>
    </source>
</evidence>
<comment type="caution">
    <text evidence="7">The sequence shown here is derived from an EMBL/GenBank/DDBJ whole genome shotgun (WGS) entry which is preliminary data.</text>
</comment>
<dbReference type="eggNOG" id="COG1737">
    <property type="taxonomic scope" value="Bacteria"/>
</dbReference>
<dbReference type="CDD" id="cd05013">
    <property type="entry name" value="SIS_RpiR"/>
    <property type="match status" value="1"/>
</dbReference>
<dbReference type="GO" id="GO:0003700">
    <property type="term" value="F:DNA-binding transcription factor activity"/>
    <property type="evidence" value="ECO:0007669"/>
    <property type="project" value="InterPro"/>
</dbReference>
<dbReference type="Gene3D" id="3.40.50.10490">
    <property type="entry name" value="Glucose-6-phosphate isomerase like protein, domain 1"/>
    <property type="match status" value="1"/>
</dbReference>
<dbReference type="InterPro" id="IPR036388">
    <property type="entry name" value="WH-like_DNA-bd_sf"/>
</dbReference>
<protein>
    <submittedName>
        <fullName evidence="7">Transcriptional regulator, RpiR family</fullName>
    </submittedName>
</protein>
<evidence type="ECO:0000313" key="7">
    <source>
        <dbReference type="EMBL" id="EDS19506.1"/>
    </source>
</evidence>
<keyword evidence="3" id="KW-0804">Transcription</keyword>
<dbReference type="GO" id="GO:0003677">
    <property type="term" value="F:DNA binding"/>
    <property type="evidence" value="ECO:0007669"/>
    <property type="project" value="UniProtKB-KW"/>
</dbReference>
<dbReference type="InterPro" id="IPR000281">
    <property type="entry name" value="HTH_RpiR"/>
</dbReference>
<dbReference type="PROSITE" id="PS51464">
    <property type="entry name" value="SIS"/>
    <property type="match status" value="1"/>
</dbReference>
<keyword evidence="4" id="KW-0472">Membrane</keyword>
<evidence type="ECO:0000256" key="1">
    <source>
        <dbReference type="ARBA" id="ARBA00023015"/>
    </source>
</evidence>
<dbReference type="HOGENOM" id="CLU_055769_0_0_9"/>
<keyword evidence="4" id="KW-1133">Transmembrane helix</keyword>
<accession>B0N1H1</accession>